<dbReference type="InterPro" id="IPR043917">
    <property type="entry name" value="DUF5753"/>
</dbReference>
<organism evidence="2 3">
    <name type="scientific">Nonomuraea coxensis DSM 45129</name>
    <dbReference type="NCBI Taxonomy" id="1122611"/>
    <lineage>
        <taxon>Bacteria</taxon>
        <taxon>Bacillati</taxon>
        <taxon>Actinomycetota</taxon>
        <taxon>Actinomycetes</taxon>
        <taxon>Streptosporangiales</taxon>
        <taxon>Streptosporangiaceae</taxon>
        <taxon>Nonomuraea</taxon>
    </lineage>
</organism>
<evidence type="ECO:0000313" key="2">
    <source>
        <dbReference type="EMBL" id="QYC40322.1"/>
    </source>
</evidence>
<reference evidence="2 3" key="1">
    <citation type="journal article" date="2021" name="ACS Chem. Biol.">
        <title>Genomic-Led Discovery of a Novel Glycopeptide Antibiotic by Nonomuraea coxensis DSM 45129.</title>
        <authorList>
            <person name="Yushchuk O."/>
            <person name="Vior N.M."/>
            <person name="Andreo-Vidal A."/>
            <person name="Berini F."/>
            <person name="Ruckert C."/>
            <person name="Busche T."/>
            <person name="Binda E."/>
            <person name="Kalinowski J."/>
            <person name="Truman A.W."/>
            <person name="Marinelli F."/>
        </authorList>
    </citation>
    <scope>NUCLEOTIDE SEQUENCE [LARGE SCALE GENOMIC DNA]</scope>
    <source>
        <strain evidence="2 3">DSM 45129</strain>
    </source>
</reference>
<proteinExistence type="predicted"/>
<evidence type="ECO:0000259" key="1">
    <source>
        <dbReference type="Pfam" id="PF19054"/>
    </source>
</evidence>
<dbReference type="Pfam" id="PF19054">
    <property type="entry name" value="DUF5753"/>
    <property type="match status" value="1"/>
</dbReference>
<sequence length="98" mass="11121">MAEQMAHLAALDEHPRINIRVLPHNSWLTTGLQGAFILAGGPGMPDMVYLESIITGQITADSERVREVRLKYEMLHNEALPRRASLQLIREMAEKWTN</sequence>
<evidence type="ECO:0000313" key="3">
    <source>
        <dbReference type="Proteomes" id="UP000824681"/>
    </source>
</evidence>
<accession>A0ABX8TXY4</accession>
<protein>
    <recommendedName>
        <fullName evidence="1">DUF5753 domain-containing protein</fullName>
    </recommendedName>
</protein>
<name>A0ABX8TXY4_9ACTN</name>
<dbReference type="Proteomes" id="UP000824681">
    <property type="component" value="Chromosome"/>
</dbReference>
<keyword evidence="3" id="KW-1185">Reference proteome</keyword>
<dbReference type="RefSeq" id="WP_157383490.1">
    <property type="nucleotide sequence ID" value="NZ_CP068985.1"/>
</dbReference>
<dbReference type="EMBL" id="CP068985">
    <property type="protein sequence ID" value="QYC40322.1"/>
    <property type="molecule type" value="Genomic_DNA"/>
</dbReference>
<feature type="domain" description="DUF5753" evidence="1">
    <location>
        <begin position="1"/>
        <end position="91"/>
    </location>
</feature>
<gene>
    <name evidence="2" type="ORF">Nocox_13525</name>
</gene>